<proteinExistence type="predicted"/>
<reference evidence="1" key="1">
    <citation type="submission" date="2014-11" db="EMBL/GenBank/DDBJ databases">
        <authorList>
            <person name="Amaro Gonzalez C."/>
        </authorList>
    </citation>
    <scope>NUCLEOTIDE SEQUENCE</scope>
</reference>
<protein>
    <submittedName>
        <fullName evidence="1">Uncharacterized protein</fullName>
    </submittedName>
</protein>
<accession>A0A0E9QWM8</accession>
<sequence length="59" mass="6703">MVQQPPNLTLQALSAPRVIMLWQLLPVLLSMFKTIGQVARQPKTELLAQYFVLHTNTTL</sequence>
<organism evidence="1">
    <name type="scientific">Anguilla anguilla</name>
    <name type="common">European freshwater eel</name>
    <name type="synonym">Muraena anguilla</name>
    <dbReference type="NCBI Taxonomy" id="7936"/>
    <lineage>
        <taxon>Eukaryota</taxon>
        <taxon>Metazoa</taxon>
        <taxon>Chordata</taxon>
        <taxon>Craniata</taxon>
        <taxon>Vertebrata</taxon>
        <taxon>Euteleostomi</taxon>
        <taxon>Actinopterygii</taxon>
        <taxon>Neopterygii</taxon>
        <taxon>Teleostei</taxon>
        <taxon>Anguilliformes</taxon>
        <taxon>Anguillidae</taxon>
        <taxon>Anguilla</taxon>
    </lineage>
</organism>
<reference evidence="1" key="2">
    <citation type="journal article" date="2015" name="Fish Shellfish Immunol.">
        <title>Early steps in the European eel (Anguilla anguilla)-Vibrio vulnificus interaction in the gills: Role of the RtxA13 toxin.</title>
        <authorList>
            <person name="Callol A."/>
            <person name="Pajuelo D."/>
            <person name="Ebbesson L."/>
            <person name="Teles M."/>
            <person name="MacKenzie S."/>
            <person name="Amaro C."/>
        </authorList>
    </citation>
    <scope>NUCLEOTIDE SEQUENCE</scope>
</reference>
<evidence type="ECO:0000313" key="1">
    <source>
        <dbReference type="EMBL" id="JAH20518.1"/>
    </source>
</evidence>
<name>A0A0E9QWM8_ANGAN</name>
<dbReference type="AlphaFoldDB" id="A0A0E9QWM8"/>
<dbReference type="EMBL" id="GBXM01088059">
    <property type="protein sequence ID" value="JAH20518.1"/>
    <property type="molecule type" value="Transcribed_RNA"/>
</dbReference>